<sequence>MAGVRNPRA</sequence>
<protein>
    <submittedName>
        <fullName evidence="1">Pseudouridylate synthase</fullName>
    </submittedName>
</protein>
<accession>A0A0A9BBG3</accession>
<proteinExistence type="predicted"/>
<name>A0A0A9BBG3_ARUDO</name>
<dbReference type="EMBL" id="GBRH01241288">
    <property type="protein sequence ID" value="JAD56607.1"/>
    <property type="molecule type" value="Transcribed_RNA"/>
</dbReference>
<evidence type="ECO:0000313" key="1">
    <source>
        <dbReference type="EMBL" id="JAD56607.1"/>
    </source>
</evidence>
<reference evidence="1" key="1">
    <citation type="submission" date="2014-09" db="EMBL/GenBank/DDBJ databases">
        <authorList>
            <person name="Magalhaes I.L.F."/>
            <person name="Oliveira U."/>
            <person name="Santos F.R."/>
            <person name="Vidigal T.H.D.A."/>
            <person name="Brescovit A.D."/>
            <person name="Santos A.J."/>
        </authorList>
    </citation>
    <scope>NUCLEOTIDE SEQUENCE</scope>
    <source>
        <tissue evidence="1">Shoot tissue taken approximately 20 cm above the soil surface</tissue>
    </source>
</reference>
<reference evidence="1" key="2">
    <citation type="journal article" date="2015" name="Data Brief">
        <title>Shoot transcriptome of the giant reed, Arundo donax.</title>
        <authorList>
            <person name="Barrero R.A."/>
            <person name="Guerrero F.D."/>
            <person name="Moolhuijzen P."/>
            <person name="Goolsby J.A."/>
            <person name="Tidwell J."/>
            <person name="Bellgard S.E."/>
            <person name="Bellgard M.I."/>
        </authorList>
    </citation>
    <scope>NUCLEOTIDE SEQUENCE</scope>
    <source>
        <tissue evidence="1">Shoot tissue taken approximately 20 cm above the soil surface</tissue>
    </source>
</reference>
<organism evidence="1">
    <name type="scientific">Arundo donax</name>
    <name type="common">Giant reed</name>
    <name type="synonym">Donax arundinaceus</name>
    <dbReference type="NCBI Taxonomy" id="35708"/>
    <lineage>
        <taxon>Eukaryota</taxon>
        <taxon>Viridiplantae</taxon>
        <taxon>Streptophyta</taxon>
        <taxon>Embryophyta</taxon>
        <taxon>Tracheophyta</taxon>
        <taxon>Spermatophyta</taxon>
        <taxon>Magnoliopsida</taxon>
        <taxon>Liliopsida</taxon>
        <taxon>Poales</taxon>
        <taxon>Poaceae</taxon>
        <taxon>PACMAD clade</taxon>
        <taxon>Arundinoideae</taxon>
        <taxon>Arundineae</taxon>
        <taxon>Arundo</taxon>
    </lineage>
</organism>